<evidence type="ECO:0000256" key="9">
    <source>
        <dbReference type="ARBA" id="ARBA00022777"/>
    </source>
</evidence>
<keyword evidence="2" id="KW-0723">Serine/threonine-protein kinase</keyword>
<evidence type="ECO:0000256" key="13">
    <source>
        <dbReference type="ARBA" id="ARBA00023170"/>
    </source>
</evidence>
<dbReference type="Pfam" id="PF01657">
    <property type="entry name" value="Stress-antifung"/>
    <property type="match status" value="2"/>
</dbReference>
<dbReference type="SMART" id="SM00220">
    <property type="entry name" value="S_TKc"/>
    <property type="match status" value="1"/>
</dbReference>
<evidence type="ECO:0000256" key="8">
    <source>
        <dbReference type="ARBA" id="ARBA00022741"/>
    </source>
</evidence>
<evidence type="ECO:0000313" key="21">
    <source>
        <dbReference type="Proteomes" id="UP001172457"/>
    </source>
</evidence>
<gene>
    <name evidence="20" type="ORF">OSB04_002176</name>
</gene>
<feature type="transmembrane region" description="Helical" evidence="16">
    <location>
        <begin position="609"/>
        <end position="629"/>
    </location>
</feature>
<feature type="transmembrane region" description="Helical" evidence="16">
    <location>
        <begin position="272"/>
        <end position="297"/>
    </location>
</feature>
<evidence type="ECO:0000256" key="10">
    <source>
        <dbReference type="ARBA" id="ARBA00022840"/>
    </source>
</evidence>
<dbReference type="PROSITE" id="PS00107">
    <property type="entry name" value="PROTEIN_KINASE_ATP"/>
    <property type="match status" value="1"/>
</dbReference>
<dbReference type="InterPro" id="IPR038408">
    <property type="entry name" value="GNK2_sf"/>
</dbReference>
<evidence type="ECO:0000256" key="3">
    <source>
        <dbReference type="ARBA" id="ARBA00022553"/>
    </source>
</evidence>
<dbReference type="AlphaFoldDB" id="A0AA38WT22"/>
<evidence type="ECO:0000256" key="15">
    <source>
        <dbReference type="PROSITE-ProRule" id="PRU10141"/>
    </source>
</evidence>
<keyword evidence="3" id="KW-0597">Phosphoprotein</keyword>
<evidence type="ECO:0000256" key="7">
    <source>
        <dbReference type="ARBA" id="ARBA00022737"/>
    </source>
</evidence>
<name>A0AA38WT22_9ASTR</name>
<dbReference type="InterPro" id="IPR008271">
    <property type="entry name" value="Ser/Thr_kinase_AS"/>
</dbReference>
<dbReference type="InterPro" id="IPR017441">
    <property type="entry name" value="Protein_kinase_ATP_BS"/>
</dbReference>
<feature type="domain" description="Gnk2-homologous" evidence="19">
    <location>
        <begin position="26"/>
        <end position="130"/>
    </location>
</feature>
<dbReference type="PROSITE" id="PS51473">
    <property type="entry name" value="GNK2"/>
    <property type="match status" value="2"/>
</dbReference>
<feature type="domain" description="Protein kinase" evidence="18">
    <location>
        <begin position="341"/>
        <end position="628"/>
    </location>
</feature>
<dbReference type="SUPFAM" id="SSF56112">
    <property type="entry name" value="Protein kinase-like (PK-like)"/>
    <property type="match status" value="1"/>
</dbReference>
<evidence type="ECO:0000256" key="4">
    <source>
        <dbReference type="ARBA" id="ARBA00022679"/>
    </source>
</evidence>
<evidence type="ECO:0000256" key="16">
    <source>
        <dbReference type="SAM" id="Phobius"/>
    </source>
</evidence>
<reference evidence="20" key="1">
    <citation type="submission" date="2023-03" db="EMBL/GenBank/DDBJ databases">
        <title>Chromosome-scale reference genome and RAD-based genetic map of yellow starthistle (Centaurea solstitialis) reveal putative structural variation and QTLs associated with invader traits.</title>
        <authorList>
            <person name="Reatini B."/>
            <person name="Cang F.A."/>
            <person name="Jiang Q."/>
            <person name="Mckibben M.T.W."/>
            <person name="Barker M.S."/>
            <person name="Rieseberg L.H."/>
            <person name="Dlugosch K.M."/>
        </authorList>
    </citation>
    <scope>NUCLEOTIDE SEQUENCE</scope>
    <source>
        <strain evidence="20">CAN-66</strain>
        <tissue evidence="20">Leaf</tissue>
    </source>
</reference>
<protein>
    <submittedName>
        <fullName evidence="20">Uncharacterized protein</fullName>
    </submittedName>
</protein>
<evidence type="ECO:0000256" key="12">
    <source>
        <dbReference type="ARBA" id="ARBA00023136"/>
    </source>
</evidence>
<keyword evidence="12 16" id="KW-0472">Membrane</keyword>
<keyword evidence="8 15" id="KW-0547">Nucleotide-binding</keyword>
<dbReference type="Gene3D" id="3.30.200.20">
    <property type="entry name" value="Phosphorylase Kinase, domain 1"/>
    <property type="match status" value="1"/>
</dbReference>
<evidence type="ECO:0000256" key="14">
    <source>
        <dbReference type="ARBA" id="ARBA00023180"/>
    </source>
</evidence>
<keyword evidence="4" id="KW-0808">Transferase</keyword>
<dbReference type="GO" id="GO:0005886">
    <property type="term" value="C:plasma membrane"/>
    <property type="evidence" value="ECO:0007669"/>
    <property type="project" value="TreeGrafter"/>
</dbReference>
<proteinExistence type="predicted"/>
<evidence type="ECO:0000256" key="6">
    <source>
        <dbReference type="ARBA" id="ARBA00022729"/>
    </source>
</evidence>
<dbReference type="GO" id="GO:0005524">
    <property type="term" value="F:ATP binding"/>
    <property type="evidence" value="ECO:0007669"/>
    <property type="project" value="UniProtKB-UniRule"/>
</dbReference>
<dbReference type="Proteomes" id="UP001172457">
    <property type="component" value="Chromosome 1"/>
</dbReference>
<keyword evidence="11 16" id="KW-1133">Transmembrane helix</keyword>
<keyword evidence="5 16" id="KW-0812">Transmembrane</keyword>
<dbReference type="PROSITE" id="PS50011">
    <property type="entry name" value="PROTEIN_KINASE_DOM"/>
    <property type="match status" value="1"/>
</dbReference>
<feature type="domain" description="Gnk2-homologous" evidence="19">
    <location>
        <begin position="136"/>
        <end position="243"/>
    </location>
</feature>
<feature type="chain" id="PRO_5041227230" evidence="17">
    <location>
        <begin position="20"/>
        <end position="643"/>
    </location>
</feature>
<accession>A0AA38WT22</accession>
<dbReference type="PANTHER" id="PTHR27002:SF1073">
    <property type="entry name" value="CYSTEINE-RICH RECEPTOR-LIKE PROTEIN KINASE 29"/>
    <property type="match status" value="1"/>
</dbReference>
<evidence type="ECO:0000313" key="20">
    <source>
        <dbReference type="EMBL" id="KAJ9566210.1"/>
    </source>
</evidence>
<keyword evidence="10 15" id="KW-0067">ATP-binding</keyword>
<dbReference type="CDD" id="cd23509">
    <property type="entry name" value="Gnk2-like"/>
    <property type="match status" value="2"/>
</dbReference>
<dbReference type="PROSITE" id="PS00108">
    <property type="entry name" value="PROTEIN_KINASE_ST"/>
    <property type="match status" value="1"/>
</dbReference>
<keyword evidence="13" id="KW-0675">Receptor</keyword>
<keyword evidence="6 17" id="KW-0732">Signal</keyword>
<dbReference type="Pfam" id="PF00069">
    <property type="entry name" value="Pkinase"/>
    <property type="match status" value="1"/>
</dbReference>
<dbReference type="InterPro" id="IPR000719">
    <property type="entry name" value="Prot_kinase_dom"/>
</dbReference>
<evidence type="ECO:0000256" key="17">
    <source>
        <dbReference type="SAM" id="SignalP"/>
    </source>
</evidence>
<keyword evidence="7" id="KW-0677">Repeat</keyword>
<evidence type="ECO:0000259" key="19">
    <source>
        <dbReference type="PROSITE" id="PS51473"/>
    </source>
</evidence>
<keyword evidence="21" id="KW-1185">Reference proteome</keyword>
<evidence type="ECO:0000256" key="5">
    <source>
        <dbReference type="ARBA" id="ARBA00022692"/>
    </source>
</evidence>
<feature type="binding site" evidence="15">
    <location>
        <position position="369"/>
    </location>
    <ligand>
        <name>ATP</name>
        <dbReference type="ChEBI" id="CHEBI:30616"/>
    </ligand>
</feature>
<dbReference type="Gene3D" id="3.30.430.20">
    <property type="entry name" value="Gnk2 domain, C-X8-C-X2-C motif"/>
    <property type="match status" value="2"/>
</dbReference>
<keyword evidence="14" id="KW-0325">Glycoprotein</keyword>
<dbReference type="FunFam" id="3.30.200.20:FF:000142">
    <property type="entry name" value="Cysteine-rich receptor-like protein kinase 10"/>
    <property type="match status" value="1"/>
</dbReference>
<dbReference type="InterPro" id="IPR011009">
    <property type="entry name" value="Kinase-like_dom_sf"/>
</dbReference>
<dbReference type="GO" id="GO:0004674">
    <property type="term" value="F:protein serine/threonine kinase activity"/>
    <property type="evidence" value="ECO:0007669"/>
    <property type="project" value="UniProtKB-KW"/>
</dbReference>
<dbReference type="InterPro" id="IPR002902">
    <property type="entry name" value="GNK2"/>
</dbReference>
<keyword evidence="9" id="KW-0418">Kinase</keyword>
<evidence type="ECO:0000256" key="1">
    <source>
        <dbReference type="ARBA" id="ARBA00004167"/>
    </source>
</evidence>
<evidence type="ECO:0000256" key="2">
    <source>
        <dbReference type="ARBA" id="ARBA00022527"/>
    </source>
</evidence>
<feature type="signal peptide" evidence="17">
    <location>
        <begin position="1"/>
        <end position="19"/>
    </location>
</feature>
<dbReference type="FunFam" id="1.10.510.10:FF:000343">
    <property type="entry name" value="Cysteine-rich receptor-like protein kinase 28"/>
    <property type="match status" value="1"/>
</dbReference>
<evidence type="ECO:0000259" key="18">
    <source>
        <dbReference type="PROSITE" id="PS50011"/>
    </source>
</evidence>
<sequence length="643" mass="71945">MATTKLILFRVIIITNSFALSVSQASDDFHIECSGANFTINSAYQINRDNAVSSVITNDPNNRYGFYNLSRGETPDQVNVIALCRGDVEQDDCQRCINDIGVKLRGVCSNQKGTIFAYNHCMLRYSNEKILGKRNSSDGWGLPNPENASNIVLFNQALDRLWAQLKDDASSGGPLRKYASNKADGPRSTEIFGLIQCTPDLPEIECYICLSDAVNYIQRHFDGRRGARVLFPSCIIWYEDYKFFNTTVSLAQPSFPSSTQSPQLSPSGKHNVTAIVVALIATVSIVILVVVFFCVFLRRKRKLEPLQPNTLAYEDVGLDDIITAESLQYGFDVIRAATDDFSENNKLGKGGFGLVYKGKLRNGQEIAVKRLSRDSGQGRVEFKNEVLLLAKLQHRNLVRLLGFSIEGSERLLVYEFVRNASLNKFIFDPVKRATLDWETRYKIIRGVAKGLLYLHEDSRLNIIHRDVKASNVLLDADMNAKIADFGIARLFTPEETQGNTSRVVGTNGYMAPEYVMHGQFSVKSDVFSFGVLVLEVVTGHANHSFHNETMTEDLLSHAWKSWRDGTSKCLIDPTLIDGSTSVRDIIRCINIGLLCVQDDITKRPTMASVVLMLSSLSLSLAVPLEPAFFMHTFRYSDKHFSEE</sequence>
<dbReference type="CDD" id="cd14066">
    <property type="entry name" value="STKc_IRAK"/>
    <property type="match status" value="1"/>
</dbReference>
<comment type="subcellular location">
    <subcellularLocation>
        <location evidence="1">Membrane</location>
        <topology evidence="1">Single-pass membrane protein</topology>
    </subcellularLocation>
</comment>
<comment type="caution">
    <text evidence="20">The sequence shown here is derived from an EMBL/GenBank/DDBJ whole genome shotgun (WGS) entry which is preliminary data.</text>
</comment>
<dbReference type="PANTHER" id="PTHR27002">
    <property type="entry name" value="RECEPTOR-LIKE SERINE/THREONINE-PROTEIN KINASE SD1-8"/>
    <property type="match status" value="1"/>
</dbReference>
<dbReference type="EMBL" id="JARYMX010000001">
    <property type="protein sequence ID" value="KAJ9566210.1"/>
    <property type="molecule type" value="Genomic_DNA"/>
</dbReference>
<dbReference type="Gene3D" id="1.10.510.10">
    <property type="entry name" value="Transferase(Phosphotransferase) domain 1"/>
    <property type="match status" value="1"/>
</dbReference>
<organism evidence="20 21">
    <name type="scientific">Centaurea solstitialis</name>
    <name type="common">yellow star-thistle</name>
    <dbReference type="NCBI Taxonomy" id="347529"/>
    <lineage>
        <taxon>Eukaryota</taxon>
        <taxon>Viridiplantae</taxon>
        <taxon>Streptophyta</taxon>
        <taxon>Embryophyta</taxon>
        <taxon>Tracheophyta</taxon>
        <taxon>Spermatophyta</taxon>
        <taxon>Magnoliopsida</taxon>
        <taxon>eudicotyledons</taxon>
        <taxon>Gunneridae</taxon>
        <taxon>Pentapetalae</taxon>
        <taxon>asterids</taxon>
        <taxon>campanulids</taxon>
        <taxon>Asterales</taxon>
        <taxon>Asteraceae</taxon>
        <taxon>Carduoideae</taxon>
        <taxon>Cardueae</taxon>
        <taxon>Centaureinae</taxon>
        <taxon>Centaurea</taxon>
    </lineage>
</organism>
<dbReference type="GO" id="GO:0009737">
    <property type="term" value="P:response to abscisic acid"/>
    <property type="evidence" value="ECO:0007669"/>
    <property type="project" value="UniProtKB-ARBA"/>
</dbReference>
<evidence type="ECO:0000256" key="11">
    <source>
        <dbReference type="ARBA" id="ARBA00022989"/>
    </source>
</evidence>